<organism evidence="2">
    <name type="scientific">Ditylum brightwellii</name>
    <dbReference type="NCBI Taxonomy" id="49249"/>
    <lineage>
        <taxon>Eukaryota</taxon>
        <taxon>Sar</taxon>
        <taxon>Stramenopiles</taxon>
        <taxon>Ochrophyta</taxon>
        <taxon>Bacillariophyta</taxon>
        <taxon>Mediophyceae</taxon>
        <taxon>Lithodesmiophycidae</taxon>
        <taxon>Lithodesmiales</taxon>
        <taxon>Lithodesmiaceae</taxon>
        <taxon>Ditylum</taxon>
    </lineage>
</organism>
<feature type="compositionally biased region" description="Polar residues" evidence="1">
    <location>
        <begin position="351"/>
        <end position="392"/>
    </location>
</feature>
<name>A0A7S2EMK5_9STRA</name>
<feature type="region of interest" description="Disordered" evidence="1">
    <location>
        <begin position="160"/>
        <end position="192"/>
    </location>
</feature>
<reference evidence="2" key="1">
    <citation type="submission" date="2021-01" db="EMBL/GenBank/DDBJ databases">
        <authorList>
            <person name="Corre E."/>
            <person name="Pelletier E."/>
            <person name="Niang G."/>
            <person name="Scheremetjew M."/>
            <person name="Finn R."/>
            <person name="Kale V."/>
            <person name="Holt S."/>
            <person name="Cochrane G."/>
            <person name="Meng A."/>
            <person name="Brown T."/>
            <person name="Cohen L."/>
        </authorList>
    </citation>
    <scope>NUCLEOTIDE SEQUENCE</scope>
    <source>
        <strain evidence="2">Pop2</strain>
    </source>
</reference>
<dbReference type="EMBL" id="HBGN01029452">
    <property type="protein sequence ID" value="CAD9345708.1"/>
    <property type="molecule type" value="Transcribed_RNA"/>
</dbReference>
<feature type="compositionally biased region" description="Polar residues" evidence="1">
    <location>
        <begin position="169"/>
        <end position="180"/>
    </location>
</feature>
<feature type="compositionally biased region" description="Basic and acidic residues" evidence="1">
    <location>
        <begin position="640"/>
        <end position="660"/>
    </location>
</feature>
<feature type="region of interest" description="Disordered" evidence="1">
    <location>
        <begin position="331"/>
        <end position="392"/>
    </location>
</feature>
<dbReference type="AlphaFoldDB" id="A0A7S2EMK5"/>
<feature type="compositionally biased region" description="Low complexity" evidence="1">
    <location>
        <begin position="181"/>
        <end position="191"/>
    </location>
</feature>
<accession>A0A7S2EMK5</accession>
<protein>
    <submittedName>
        <fullName evidence="2">Uncharacterized protein</fullName>
    </submittedName>
</protein>
<proteinExistence type="predicted"/>
<sequence>MGEVSHIEIMLHSEIDYQEMQHYNATRPSTNLQDTPSSLASSPILRNISPPILRNISPPLSPYSPIESRDDHYQEELSPIIYSQRYTSPDRSPSCFCTPNGGGVIESPESNYKQRARSTKRVSFSTKDEVHQDVLEMDDDEFERTARFVLEFLDTQTQRRRRRKRQLGFENQVQQRNLNDSPSSVDSSEASGCGERCFSSEVLARLFRSSSSSLERDEVAKQRSREAMIEKADDNDPQRNKIRKFRKDLNSRLNSLPLFPDTNRDAEQLEMDMLVRDVAERMKQYGGGDDDNDGLTHILGQKLRQIEEKAMAVSPRNVIVIDKDEDEKSIVTEKTNNIKPDTRDENEQLRDNTNAAPEPQSEQQRTPITLQPQPSQDNTKAALQPQSEQERTYTTLHPQLPQFKQKIKSVESQPQLSSIFPTSSTPSKKNIRKIKTVTRLSIARQKLMDELMIVNEILSKTKDEDELKETYEEQLFYLRDKISALTTVMTTTDDSKREGPSSPDKPEFVEVEISRDDTFINNDQENKCEQNIFGTNVDSIEKKEVAVAQLSIARQKIMDEICMMHDLLSKTKKEDDKEDYRNQLLYLREKLTDLTSTMTPTSPISQQKEPSSALLIVEEVDSNDDGDNGEHDVEFVDVELGRDENVNENRPGNDEGKESLPEDGDGCINREKKITMGEFCDRDKNLDGYVEANAVLLSRSSSAAEDEIFLNKNSLSAAMVRFIFVSCLYLL</sequence>
<gene>
    <name evidence="2" type="ORF">DBRI1063_LOCUS18995</name>
</gene>
<evidence type="ECO:0000313" key="2">
    <source>
        <dbReference type="EMBL" id="CAD9345708.1"/>
    </source>
</evidence>
<evidence type="ECO:0000256" key="1">
    <source>
        <dbReference type="SAM" id="MobiDB-lite"/>
    </source>
</evidence>
<feature type="region of interest" description="Disordered" evidence="1">
    <location>
        <begin position="640"/>
        <end position="666"/>
    </location>
</feature>
<feature type="region of interest" description="Disordered" evidence="1">
    <location>
        <begin position="214"/>
        <end position="236"/>
    </location>
</feature>
<feature type="compositionally biased region" description="Basic and acidic residues" evidence="1">
    <location>
        <begin position="340"/>
        <end position="350"/>
    </location>
</feature>